<dbReference type="EMBL" id="JACCBD010000001">
    <property type="protein sequence ID" value="NYD27390.1"/>
    <property type="molecule type" value="Genomic_DNA"/>
</dbReference>
<keyword evidence="2" id="KW-1185">Reference proteome</keyword>
<name>A0A852REU5_9MICO</name>
<evidence type="ECO:0000313" key="1">
    <source>
        <dbReference type="EMBL" id="NYD27390.1"/>
    </source>
</evidence>
<dbReference type="RefSeq" id="WP_202229134.1">
    <property type="nucleotide sequence ID" value="NZ_BAAALZ010000001.1"/>
</dbReference>
<sequence length="353" mass="39369">MTHPQNEMLMDTARAAVTKTELIAIAERIRAASTPIRLRRELKTLDEATDKALAASVRAGSLVRLAHGAYIGADRWERMFPEERLLAVTLAYAKRYRERGWVFSHESAAVLWGLPLYKLDSLRVHVAVSAESPSQSTRAVARHSASHGRVEIVEAAGVRFTGLERTLIDLAHAGSAETAIGAADAGIRRLFRVERDRRVPEVDRWRARQLKAMKRSWQPGVRQARQILTLADGRAESVLESVSRLQLSRLGVSHTVQVPISGIHGRPYWVNFEFDGQDIFGEVDGAAKYIDPRFQAGLTPKQTVLAEKRREDEIRGLTGYRVVRWGAQDVLNARLFGDRLAAFGVAVPRLEAD</sequence>
<dbReference type="Proteomes" id="UP000586095">
    <property type="component" value="Unassembled WGS sequence"/>
</dbReference>
<evidence type="ECO:0000313" key="2">
    <source>
        <dbReference type="Proteomes" id="UP000586095"/>
    </source>
</evidence>
<organism evidence="1 2">
    <name type="scientific">Leucobacter aridicollis</name>
    <dbReference type="NCBI Taxonomy" id="283878"/>
    <lineage>
        <taxon>Bacteria</taxon>
        <taxon>Bacillati</taxon>
        <taxon>Actinomycetota</taxon>
        <taxon>Actinomycetes</taxon>
        <taxon>Micrococcales</taxon>
        <taxon>Microbacteriaceae</taxon>
        <taxon>Leucobacter</taxon>
    </lineage>
</organism>
<comment type="caution">
    <text evidence="1">The sequence shown here is derived from an EMBL/GenBank/DDBJ whole genome shotgun (WGS) entry which is preliminary data.</text>
</comment>
<gene>
    <name evidence="1" type="ORF">BJ960_002193</name>
</gene>
<dbReference type="AlphaFoldDB" id="A0A852REU5"/>
<reference evidence="1 2" key="1">
    <citation type="submission" date="2020-07" db="EMBL/GenBank/DDBJ databases">
        <title>Sequencing the genomes of 1000 actinobacteria strains.</title>
        <authorList>
            <person name="Klenk H.-P."/>
        </authorList>
    </citation>
    <scope>NUCLEOTIDE SEQUENCE [LARGE SCALE GENOMIC DNA]</scope>
    <source>
        <strain evidence="1 2">DSM 17380</strain>
    </source>
</reference>
<protein>
    <recommendedName>
        <fullName evidence="3">Transcriptional regulator, AbiEi antitoxin, Type IV TA system</fullName>
    </recommendedName>
</protein>
<accession>A0A852REU5</accession>
<proteinExistence type="predicted"/>
<evidence type="ECO:0008006" key="3">
    <source>
        <dbReference type="Google" id="ProtNLM"/>
    </source>
</evidence>